<protein>
    <submittedName>
        <fullName evidence="1">Regulatory protein-modification, helix-turn-helix, transcriptional regulator, DNA</fullName>
    </submittedName>
</protein>
<name>A0A8S5PDQ8_9CAUD</name>
<sequence>MTTYDNILDIIIRRQGELDISNRKLAKIVAVDYQAMCNYLSYKSRMPVDVMFATMHVLGIKMVIQICKE</sequence>
<dbReference type="InterPro" id="IPR010982">
    <property type="entry name" value="Lambda_DNA-bd_dom_sf"/>
</dbReference>
<accession>A0A8S5PDQ8</accession>
<reference evidence="1" key="1">
    <citation type="journal article" date="2021" name="Proc. Natl. Acad. Sci. U.S.A.">
        <title>A Catalog of Tens of Thousands of Viruses from Human Metagenomes Reveals Hidden Associations with Chronic Diseases.</title>
        <authorList>
            <person name="Tisza M.J."/>
            <person name="Buck C.B."/>
        </authorList>
    </citation>
    <scope>NUCLEOTIDE SEQUENCE</scope>
    <source>
        <strain evidence="1">Ctorp6</strain>
    </source>
</reference>
<dbReference type="SUPFAM" id="SSF47413">
    <property type="entry name" value="lambda repressor-like DNA-binding domains"/>
    <property type="match status" value="1"/>
</dbReference>
<dbReference type="EMBL" id="BK015394">
    <property type="protein sequence ID" value="DAE04808.1"/>
    <property type="molecule type" value="Genomic_DNA"/>
</dbReference>
<organism evidence="1">
    <name type="scientific">Siphoviridae sp. ctorp6</name>
    <dbReference type="NCBI Taxonomy" id="2825673"/>
    <lineage>
        <taxon>Viruses</taxon>
        <taxon>Duplodnaviria</taxon>
        <taxon>Heunggongvirae</taxon>
        <taxon>Uroviricota</taxon>
        <taxon>Caudoviricetes</taxon>
    </lineage>
</organism>
<proteinExistence type="predicted"/>
<dbReference type="GO" id="GO:0003677">
    <property type="term" value="F:DNA binding"/>
    <property type="evidence" value="ECO:0007669"/>
    <property type="project" value="InterPro"/>
</dbReference>
<evidence type="ECO:0000313" key="1">
    <source>
        <dbReference type="EMBL" id="DAE04808.1"/>
    </source>
</evidence>